<dbReference type="AlphaFoldDB" id="A0A6A9QHY4"/>
<dbReference type="InterPro" id="IPR036974">
    <property type="entry name" value="PUA_sf"/>
</dbReference>
<proteinExistence type="predicted"/>
<dbReference type="Gene3D" id="3.10.450.90">
    <property type="entry name" value="ArcTGT, C2 domain"/>
    <property type="match status" value="1"/>
</dbReference>
<comment type="caution">
    <text evidence="2">The sequence shown here is derived from an EMBL/GenBank/DDBJ whole genome shotgun (WGS) entry which is preliminary data.</text>
</comment>
<evidence type="ECO:0000313" key="3">
    <source>
        <dbReference type="Proteomes" id="UP000470772"/>
    </source>
</evidence>
<dbReference type="Pfam" id="PF01472">
    <property type="entry name" value="PUA"/>
    <property type="match status" value="1"/>
</dbReference>
<keyword evidence="3" id="KW-1185">Reference proteome</keyword>
<accession>A0A6A9QHY4</accession>
<dbReference type="InterPro" id="IPR029402">
    <property type="entry name" value="TGT_C2"/>
</dbReference>
<dbReference type="CDD" id="cd21149">
    <property type="entry name" value="PUA_archaeosine_TGT"/>
    <property type="match status" value="1"/>
</dbReference>
<dbReference type="RefSeq" id="WP_156016333.1">
    <property type="nucleotide sequence ID" value="NZ_WGGD01000005.1"/>
</dbReference>
<dbReference type="SUPFAM" id="SSF88697">
    <property type="entry name" value="PUA domain-like"/>
    <property type="match status" value="1"/>
</dbReference>
<name>A0A6A9QHY4_SULME</name>
<protein>
    <submittedName>
        <fullName evidence="2">Pseudouridine synthase</fullName>
    </submittedName>
</protein>
<dbReference type="PROSITE" id="PS50890">
    <property type="entry name" value="PUA"/>
    <property type="match status" value="1"/>
</dbReference>
<evidence type="ECO:0000259" key="1">
    <source>
        <dbReference type="SMART" id="SM00359"/>
    </source>
</evidence>
<sequence length="169" mass="19391">MKEFLTPPERPSKFDLNYLSGIAEYQFGYEASKVLFSKNNFFIRRSINTQKIREILTNSYELFLVLRAQTTLFSLTTISASPLVEHFKKPKFRVIINNNVRDYVKVGQNVFCKHVIDVDPEIRSGDEVIIVDEEDKVIGVGRAKVSGLEMNLMKRGMAVNVKRGVKNED</sequence>
<dbReference type="SMART" id="SM00359">
    <property type="entry name" value="PUA"/>
    <property type="match status" value="1"/>
</dbReference>
<dbReference type="GO" id="GO:0003723">
    <property type="term" value="F:RNA binding"/>
    <property type="evidence" value="ECO:0007669"/>
    <property type="project" value="InterPro"/>
</dbReference>
<dbReference type="InterPro" id="IPR004521">
    <property type="entry name" value="Uncharacterised_CHP00451"/>
</dbReference>
<dbReference type="Proteomes" id="UP000470772">
    <property type="component" value="Unassembled WGS sequence"/>
</dbReference>
<organism evidence="2 3">
    <name type="scientific">Sulfuracidifex metallicus DSM 6482 = JCM 9184</name>
    <dbReference type="NCBI Taxonomy" id="523847"/>
    <lineage>
        <taxon>Archaea</taxon>
        <taxon>Thermoproteota</taxon>
        <taxon>Thermoprotei</taxon>
        <taxon>Sulfolobales</taxon>
        <taxon>Sulfolobaceae</taxon>
        <taxon>Sulfuracidifex</taxon>
    </lineage>
</organism>
<feature type="domain" description="PUA" evidence="1">
    <location>
        <begin position="92"/>
        <end position="166"/>
    </location>
</feature>
<dbReference type="Pfam" id="PF14810">
    <property type="entry name" value="TGT_C2"/>
    <property type="match status" value="1"/>
</dbReference>
<gene>
    <name evidence="2" type="ORF">GC250_03910</name>
</gene>
<reference evidence="2 3" key="1">
    <citation type="submission" date="2019-10" db="EMBL/GenBank/DDBJ databases">
        <title>Sequencing and Assembly of Multiple Reported Metal-Biooxidizing Members of the Extremely Thermoacidophilic Archaeal Family Sulfolobaceae.</title>
        <authorList>
            <person name="Counts J.A."/>
            <person name="Kelly R.M."/>
        </authorList>
    </citation>
    <scope>NUCLEOTIDE SEQUENCE [LARGE SCALE GENOMIC DNA]</scope>
    <source>
        <strain evidence="2 3">DSM 6482</strain>
    </source>
</reference>
<dbReference type="EMBL" id="WGGD01000005">
    <property type="protein sequence ID" value="MUN28606.1"/>
    <property type="molecule type" value="Genomic_DNA"/>
</dbReference>
<evidence type="ECO:0000313" key="2">
    <source>
        <dbReference type="EMBL" id="MUN28606.1"/>
    </source>
</evidence>
<dbReference type="NCBIfam" id="TIGR00451">
    <property type="entry name" value="unchar_dom_2"/>
    <property type="match status" value="1"/>
</dbReference>
<dbReference type="Gene3D" id="2.30.130.10">
    <property type="entry name" value="PUA domain"/>
    <property type="match status" value="1"/>
</dbReference>
<dbReference type="SUPFAM" id="SSF88802">
    <property type="entry name" value="Pre-PUA domain"/>
    <property type="match status" value="1"/>
</dbReference>
<dbReference type="InterPro" id="IPR015947">
    <property type="entry name" value="PUA-like_sf"/>
</dbReference>
<dbReference type="InterPro" id="IPR038250">
    <property type="entry name" value="TGT_C2_sf"/>
</dbReference>
<dbReference type="InterPro" id="IPR002478">
    <property type="entry name" value="PUA"/>
</dbReference>